<dbReference type="SMART" id="SM00239">
    <property type="entry name" value="C2"/>
    <property type="match status" value="1"/>
</dbReference>
<feature type="compositionally biased region" description="Basic and acidic residues" evidence="4">
    <location>
        <begin position="1213"/>
        <end position="1222"/>
    </location>
</feature>
<dbReference type="OrthoDB" id="428159at2759"/>
<dbReference type="PANTHER" id="PTHR45523:SF2">
    <property type="entry name" value="OS02G0470600 PROTEIN"/>
    <property type="match status" value="1"/>
</dbReference>
<evidence type="ECO:0000256" key="4">
    <source>
        <dbReference type="SAM" id="MobiDB-lite"/>
    </source>
</evidence>
<sequence length="4114" mass="463083">MFEPHVLHLLRKYLGEYIHGLSNEALRISVWKGNVILKDLKLKAEALNSLKLPIIVKAGFVGTITLKVPWKSLGKEPVIVLIDRVFILAHPSLDVNHRKEEDMDKFFKAKLQQIEEMELTTLEAATKASKNGSPSTGSSWLSSLVSTIIGNLKITISNVHIRYEDSISNPGHPFCCGITLAKLAAFTMDETGKETFDTSGALDKLRKSLHLQRLAVYHDSNRNPWKFDKKWEDLSPIEWTEIFADGIDVINGDQATLWAMDRKYIVSPINGILKYYRLGKLERLNPEIPFEKVSVVLSDVSLTILEAQYYDGIKLLETISRFKTSVEVSHLRPVHSVSKNPAIWWRYSVQASLQQKKMCIKFSWERIKHFCQLRRRYVQLYISSLRFIKNDDFEIRQIERDLDSKVIVLWRLLAHAKIESEKSKEVCQQISPKKSWWSFGWSDASVDTSISDNAAQSSFHEEKFTKEEWKAINKMLSYEIDEVITIGKEMHAMILFLIDVSIDQAAARIISIDQTEILCGRFEHLNVTTKLYHKSVQCDVLLRFCGLSAPEGTLAQSVSSEKKVNALAASFVHLPVGENVDWRLSAAIAPCHVTVFMESYNRFLDFMKRSKAVSPTVALETTTALQLKIEKVTRRAHEQFQMVLEEQSRFSLDIDLDAPKLRVPLGDCLHSSSDGNFLLDFGNFKVQTRDVEHDEQRRSIYSRFHISVKDIAAFFKDGCPDNGKCSAMQIFDNQTFSFFTLNERNFYSLIDRCRMSIIIDQIKVPHPMYPSTRISIEVPNLGIHFSPARYCRISDLLGVLNGSRCSELDIDGDNQTSLLPQYPADLTSDVRVLVWRGFGNSLAEWQPCFLILSGLYLYVLESEVAQSYQRRCSMFGRHVFEVSPTSVGGSLFSIAVSFRGIDIQKALESSDTLIIEFPNDEEKNIWLKGLIHASYKASVPAALDILEKENSHLLKSHMPINHAGTANLVINGALLETKLSLYGKSERSLDGNCEILILELLASGGKVNLARSDADLIAKIKLHSLKIKDDLQGRITGSPQYLFCSLLKNEVSSTESVCLSLNEDVSFKTPLEDDDIYIDALPDFVSVPDQTFHVQNVNMVTNTNFNLDDLQHPIHGNSTYGMDYGKCLMSEVYYEIEAIDCSDFVNVTFTTRSPDSPLYDGVDTLMFIQMSKLDFFCHRPTLVALIELGLDLSSVNSEQKNGNKIHSYSPDSSHNESRNEETGRSVIKGLLGGGKRRVVFHLSMDVDSVCVFLNLEDGSQLAMFVQERFLLDFMVHPSSFSVEGSLGNMKLYNMLLGPNHRWGWLCDIRDQRAESLIKFNFKSYFKEDDDYEGHDYFLSGQLSAVRIIFLYRFVQEFIAYFMELATPHTEEVIKFVDKVGGLEWLIQKCEIDGATSFKLDLSLDTPVIIIPYNSMSKNFMQLDLGQLRVYNNFSWHGGECKNHSAVHLDILHAEIHGINMAIGIDGHLRRPMVGKIQGLEIIMRRSLRDIFRKVPKVSVEVKTGLVHCVMSDKEYSIILECAYNNISEEPKIPPSFRISNFDSKDSIRMLVDKVHFNGQALLSGTVAIVSVEIQFALLELCNGPDEESPMAQISMEGLWVSYRYTSLSESDLYVTIPKFSILDIRPDVKAEMRLMLGSSSDVLKLDSSNFNHSCKDYSLKSCNCDCPGIIKVTTNTDIANLTMLVIDIRWRSTSKSIVIRMQQPRVLVVLEFLLAVVEFFVPALRAITGREETSDHKNDPIVRNDNIIPVEPIHMQRTELVLLSPKRKLIIDVPGFDEVIYDGCGGTLRLTECETDNSSPSGLGPLLIIIGRGKSLRFRNVKIENGAFLRKCTYLSCDSSYSVNRNDDVTISLKDLTIYEDNDMKDGGSQGLLKDQNGQDLNSDLALNQMQSFSFEAQIVSPEFTFYDSAKVSIDDSSPIEKLLRAKMDISFMYAAKCNDIWVRSLVKDITVEAGSGLVLLDPMDISGAYTSVKDKTNISVISSDICIHLSLSVASLLLQLYQQAATALRFGNVNPLASCTNFKKIWASQKGIMPDYCLTFWRPQAPLNYAILGDCVTSRPIPPIQVVIAISNTYGRVKKPLGFKLIGLFSDFQKTEEKKHQPNVNDECSLWMPLAPPGYSAVGCVVHIGSEPPPNHIVYCIRSDLVTSTTFSDCIFTVPDNSRLSSEFSIWRIDNAACSFYAHGSLGCPTKSVCFELHQILLCNHDYDHSHTCMPNPDATVQHSQSDEMGSENSSNSSGWNVLRSYSNSNGCYISSPHFERIWWNRGFDHHRPISIWRSVPRPGFSILGDCIVEGLEPPSLGVLFKHDLSEISARPVQFTRVAHINRKGLDDAYFWYPIAPPGYASLGCVVTKTEKIPDKDLICCPRLDVVSQSNMSLTPISESCSKGSKWSIWKVENQACTFLARPDHKRPSGRLAFSISDHVKPKTRENISAEIKLGRFSLTILDGIYGMITPLFDVTIVNTNLATHGRPDSINAVLICSVAASTFNKELEAWEPLVESFDGIFKVETYDVNGRVGKHVHVAATSTINLNLSAGSLETLVESLVSWRSHNDFDQKSIKKFEESGVYLKSNVDSMPSALEEDDLNKVILENRLGCDLYLRKVNQSTETIELLSFNKHVVISISPPRFSDRLNVVNGSKEGRFYVAVQIFEAEDLPILDDGNGHDFFCALRMVIDSNTSDRHKLFPQSARTRSTKSFVSKNENLDKGTAKWNELFLFEIPEKGSATLELEITNLSSKAGKGEIIGALSIPIRNYVNTLKRASSIRMLMAMGNKEHISSYSLKRRNQLGSGNHDCGILLMSTSFYDQNTILNAQREVDNSNTTEGDIGFWVGGGSSGPWVSFGSLLTLSVIPKSLNGKHFAFEVFTRNGNKYAVLRPLAKVINDTDVKLEISVCPAAVLNKQDLNTLRNVFAVLNPGSSALLPWSSMSIDSELCLQVRPFCESLEVYYTWSQTFASNTASNEVIINQGFFPKQSSMKQGNISMTASNLMLKQLEKKDVLLQCKSDVSFEQHFWLCARTDASSLHPDINNPVHDWRINLTSPLRLENKLPYQAEYSIWEQTIEGNHVKRQNGIILSEGSAFIYSINLSRPIYLTFFIQDGWILDQDAVLLMDISSLEFPSSFRMVHEQKKRKLHVSIERDLGGSIAAPKTIRFFVPYSINNDTGIPLSYRIVETEPFHSADAESLSLNKQAKSAKFVLRHTPSFADKKNPSFRGNILEEIEDSTLSSVMLSPLDYMNRSSRSEPYIYARVGISIAACHSDNYSPGISLYMLENKERVDIKAFASNDSYYKLSVTITMVSDRTKVIHFQPHTIFINKVGCRLCLKQCSNKHSEWISPAEPLRLFEWRSSAKNELLKLCLDGYKWSTDFTIETEGVMNVPLRNMINNKQMFVRIEVRSGFKNSRYEIIFRNATSTAPYRIENRSMFLSVYFRQVDGFNDSWQFLLPNSSVSFCWEDLGRQRLLEFLPDDIERSKSEKYNIDDVMDHKPNQLASGPMKNIFVSIVKEGKMKICRISDWIPEFEHFSSHILKCSSSSLDSELQIIFELADLGLSIIDRTPEEILYLSVQNPLLSYSTGLASGISRLNLRVRGIQVDNQLPFTPMPVLFRLQRIGAPGEYPEYILKFSVTMQRNNSLDLCIYPYLDIQGPEDSAFLVNIHEPVIWRLHEMIEQANLSRISVSQNKAVSIDPIIQIGYLNTSEVRFKVSMSMSPTQRPGGVLGFWLSLMTALGNLENMNIKINKRFRTDIYMRQSALINTAISNVQKDLLSQPLRLLSGVDILGNASSALGHMSKGVAALSMDRKFIQSRQKQESKGVEDISDVIREGGGALAKGFFRGVTGILTKPLEGAKSSGMEGFVQGVGKGIIGAAAQPVSGVLDLLSKTTEGANAVRMKIASSITSEDQLLRRRLPRVIGADNLIKPFFEHGANGQAILQLAESGTFFGQVDLFKVRGKFALSDAYEDHFMLPEGKILLITHRRVLLLLQPSNFASQKKFNPTRDPCSVAWDVLWDDLMTMALKHGMKDQQRSPPSCLFLYLNRTTEKENVFVVKCTRESQQALEIYNSIEKAVMTYGPNRSKEIIKKVTKPYSPICNTSALVFPKVNTGIKTNHEVPDMVSSKF</sequence>
<feature type="compositionally biased region" description="Low complexity" evidence="4">
    <location>
        <begin position="2228"/>
        <end position="2239"/>
    </location>
</feature>
<feature type="domain" description="C2" evidence="5">
    <location>
        <begin position="2623"/>
        <end position="2766"/>
    </location>
</feature>
<comment type="caution">
    <text evidence="6">The sequence shown here is derived from an EMBL/GenBank/DDBJ whole genome shotgun (WGS) entry which is preliminary data.</text>
</comment>
<dbReference type="Proteomes" id="UP000036987">
    <property type="component" value="Unassembled WGS sequence"/>
</dbReference>
<protein>
    <recommendedName>
        <fullName evidence="5">C2 domain-containing protein</fullName>
    </recommendedName>
</protein>
<dbReference type="InterPro" id="IPR009543">
    <property type="entry name" value="VPS13_VAB"/>
</dbReference>
<dbReference type="InterPro" id="IPR009291">
    <property type="entry name" value="Vps62"/>
</dbReference>
<dbReference type="GO" id="GO:0006869">
    <property type="term" value="P:lipid transport"/>
    <property type="evidence" value="ECO:0007669"/>
    <property type="project" value="UniProtKB-KW"/>
</dbReference>
<proteinExistence type="inferred from homology"/>
<dbReference type="InterPro" id="IPR026854">
    <property type="entry name" value="VPS13_N"/>
</dbReference>
<dbReference type="Gene3D" id="2.60.40.150">
    <property type="entry name" value="C2 domain"/>
    <property type="match status" value="1"/>
</dbReference>
<evidence type="ECO:0000259" key="5">
    <source>
        <dbReference type="PROSITE" id="PS50004"/>
    </source>
</evidence>
<dbReference type="GO" id="GO:0045053">
    <property type="term" value="P:protein retention in Golgi apparatus"/>
    <property type="evidence" value="ECO:0000318"/>
    <property type="project" value="GO_Central"/>
</dbReference>
<evidence type="ECO:0000313" key="6">
    <source>
        <dbReference type="EMBL" id="KMZ58168.1"/>
    </source>
</evidence>
<dbReference type="Pfam" id="PF00168">
    <property type="entry name" value="C2"/>
    <property type="match status" value="1"/>
</dbReference>
<evidence type="ECO:0000256" key="3">
    <source>
        <dbReference type="ARBA" id="ARBA00023055"/>
    </source>
</evidence>
<accession>A0A0K9NNI7</accession>
<dbReference type="SUPFAM" id="SSF49562">
    <property type="entry name" value="C2 domain (Calcium/lipid-binding domain, CaLB)"/>
    <property type="match status" value="1"/>
</dbReference>
<feature type="region of interest" description="Disordered" evidence="4">
    <location>
        <begin position="1201"/>
        <end position="1222"/>
    </location>
</feature>
<dbReference type="Pfam" id="PF06101">
    <property type="entry name" value="Vps62"/>
    <property type="match status" value="2"/>
</dbReference>
<gene>
    <name evidence="6" type="ORF">ZOSMA_79G00090</name>
</gene>
<dbReference type="PROSITE" id="PS50004">
    <property type="entry name" value="C2"/>
    <property type="match status" value="1"/>
</dbReference>
<dbReference type="EMBL" id="LFYR01001977">
    <property type="protein sequence ID" value="KMZ58168.1"/>
    <property type="molecule type" value="Genomic_DNA"/>
</dbReference>
<organism evidence="6 7">
    <name type="scientific">Zostera marina</name>
    <name type="common">Eelgrass</name>
    <dbReference type="NCBI Taxonomy" id="29655"/>
    <lineage>
        <taxon>Eukaryota</taxon>
        <taxon>Viridiplantae</taxon>
        <taxon>Streptophyta</taxon>
        <taxon>Embryophyta</taxon>
        <taxon>Tracheophyta</taxon>
        <taxon>Spermatophyta</taxon>
        <taxon>Magnoliopsida</taxon>
        <taxon>Liliopsida</taxon>
        <taxon>Zosteraceae</taxon>
        <taxon>Zostera</taxon>
    </lineage>
</organism>
<keyword evidence="2" id="KW-0813">Transport</keyword>
<dbReference type="Pfam" id="PF12624">
    <property type="entry name" value="VPS13_N"/>
    <property type="match status" value="1"/>
</dbReference>
<dbReference type="InterPro" id="IPR056748">
    <property type="entry name" value="VPS13-like_C"/>
</dbReference>
<dbReference type="STRING" id="29655.A0A0K9NNI7"/>
<dbReference type="CDD" id="cd00030">
    <property type="entry name" value="C2"/>
    <property type="match status" value="1"/>
</dbReference>
<dbReference type="GO" id="GO:0006623">
    <property type="term" value="P:protein targeting to vacuole"/>
    <property type="evidence" value="ECO:0000318"/>
    <property type="project" value="GO_Central"/>
</dbReference>
<feature type="compositionally biased region" description="Polar residues" evidence="4">
    <location>
        <begin position="1201"/>
        <end position="1212"/>
    </location>
</feature>
<keyword evidence="3" id="KW-0445">Lipid transport</keyword>
<dbReference type="InterPro" id="IPR035892">
    <property type="entry name" value="C2_domain_sf"/>
</dbReference>
<dbReference type="CDD" id="cd00821">
    <property type="entry name" value="PH"/>
    <property type="match status" value="1"/>
</dbReference>
<reference evidence="7" key="1">
    <citation type="journal article" date="2016" name="Nature">
        <title>The genome of the seagrass Zostera marina reveals angiosperm adaptation to the sea.</title>
        <authorList>
            <person name="Olsen J.L."/>
            <person name="Rouze P."/>
            <person name="Verhelst B."/>
            <person name="Lin Y.-C."/>
            <person name="Bayer T."/>
            <person name="Collen J."/>
            <person name="Dattolo E."/>
            <person name="De Paoli E."/>
            <person name="Dittami S."/>
            <person name="Maumus F."/>
            <person name="Michel G."/>
            <person name="Kersting A."/>
            <person name="Lauritano C."/>
            <person name="Lohaus R."/>
            <person name="Toepel M."/>
            <person name="Tonon T."/>
            <person name="Vanneste K."/>
            <person name="Amirebrahimi M."/>
            <person name="Brakel J."/>
            <person name="Bostroem C."/>
            <person name="Chovatia M."/>
            <person name="Grimwood J."/>
            <person name="Jenkins J.W."/>
            <person name="Jueterbock A."/>
            <person name="Mraz A."/>
            <person name="Stam W.T."/>
            <person name="Tice H."/>
            <person name="Bornberg-Bauer E."/>
            <person name="Green P.J."/>
            <person name="Pearson G.A."/>
            <person name="Procaccini G."/>
            <person name="Duarte C.M."/>
            <person name="Schmutz J."/>
            <person name="Reusch T.B.H."/>
            <person name="Van de Peer Y."/>
        </authorList>
    </citation>
    <scope>NUCLEOTIDE SEQUENCE [LARGE SCALE GENOMIC DNA]</scope>
    <source>
        <strain evidence="7">cv. Finnish</strain>
    </source>
</reference>
<feature type="region of interest" description="Disordered" evidence="4">
    <location>
        <begin position="2219"/>
        <end position="2239"/>
    </location>
</feature>
<evidence type="ECO:0000256" key="1">
    <source>
        <dbReference type="ARBA" id="ARBA00006545"/>
    </source>
</evidence>
<evidence type="ECO:0000313" key="7">
    <source>
        <dbReference type="Proteomes" id="UP000036987"/>
    </source>
</evidence>
<keyword evidence="7" id="KW-1185">Reference proteome</keyword>
<evidence type="ECO:0000256" key="2">
    <source>
        <dbReference type="ARBA" id="ARBA00022448"/>
    </source>
</evidence>
<dbReference type="Pfam" id="PF25037">
    <property type="entry name" value="VPS13_C"/>
    <property type="match status" value="1"/>
</dbReference>
<dbReference type="OMA" id="ASFHAHN"/>
<dbReference type="InterPro" id="IPR000008">
    <property type="entry name" value="C2_dom"/>
</dbReference>
<name>A0A0K9NNI7_ZOSMR</name>
<dbReference type="Pfam" id="PF25036">
    <property type="entry name" value="VPS13_VAB"/>
    <property type="match status" value="1"/>
</dbReference>
<comment type="similarity">
    <text evidence="1">Belongs to the VPS13 family.</text>
</comment>
<dbReference type="PANTHER" id="PTHR45523">
    <property type="entry name" value="TETRATRICOPEPTIDE REPEAT (TPR)-CONTAINING PROTEIN-RELATED"/>
    <property type="match status" value="1"/>
</dbReference>